<evidence type="ECO:0000313" key="13">
    <source>
        <dbReference type="Proteomes" id="UP000004995"/>
    </source>
</evidence>
<dbReference type="SUPFAM" id="SSF52540">
    <property type="entry name" value="P-loop containing nucleoside triphosphate hydrolases"/>
    <property type="match status" value="1"/>
</dbReference>
<reference evidence="12" key="3">
    <citation type="submission" date="2018-08" db="UniProtKB">
        <authorList>
            <consortium name="EnsemblPlants"/>
        </authorList>
    </citation>
    <scope>IDENTIFICATION</scope>
    <source>
        <strain evidence="12">Yugu1</strain>
    </source>
</reference>
<name>K3Z357_SETIT</name>
<evidence type="ECO:0000256" key="4">
    <source>
        <dbReference type="ARBA" id="ARBA00022741"/>
    </source>
</evidence>
<sequence>MAELVGSMVVGPLLSLVKEKASSYLLDQYKVMEGMEEQHKKLKVMLPAILERITDAEKQATSREAIRPWLQELKVAAYEAIQVFDEFNYEALRRQAKKEGRYIKLGMDAVKLFPTHNRIMFHYRMGNKLCKIVRDIDALVKHMHDFGFDKQPQAQVQINYLRENDSTMVDPEIVSRSRDEEKQKIVRMLVKEQANNKDPMVVPIVGMGGLGKTTLAQLIFNDPEVKKHFHQLMKWVCVSDDFDVCNLANKICNASESNLENALQKLQRELAGKRYLLVLDDVWNKDDNKWNKLNACLKHGDVGSAILTTTRDKEIAQLMGIDKEHGIARLDNKFIKEIIEAKAFISQERKPADLAGLVDDVVERCAGSPLAAKALGSVLRGKTTEEWKAVLSKSIAHNKDDQILPILKLSYDDLPSHMKQCFAFCAVFPKDHEIDVEMLIQLWMANDFIPEQKDAHHETIGKQIFSELVSKSFFQDVKQVKGERYDSVYWYFSTSTCKIHDLMHDVALSVMGKEVATITEKPKQSDEFLQNTCRHILLSCEKPEAVLNDSLNIRSPAMQTLLCGQRIGNSLQHLAKYSSLRALGLWQDKSTILLKPKQLHLLRYLDISGSDIVALPEDISILYNLQTLNVAHCRKLGRLPKGIKYMTALRHLYTHGCKELKRMPPEVGHLTSLQTLTNFVVGAGPDCSSIAELQHLNNLGGPLLLSQLENVTKAADAKQANLGNKKELRALSLTWTRSEGEKQHCHKVLEGLEAPPGLEALRLKYYQGTSFPTWVGTRPKMVELHLSDCNKSNKLPPLESVPALQVLRLERLKKLESLCSGGTFFHFPNLKELTLEDLPEFDRWCEVNWVQGEQIMFPQLEKLFITNCGKVTALPGPALLGGSCCGDYKEQDERKLWSAFPVLKELELKCLAKFQRWGGAAEATQGLQIIFPQLESLSIYRCKELTALPEGPELGAAPKVLKSQDLELGTTLCGGDYGKARSSFPALKVLTLFWLDNFQSWEATEADQGDTIFPNLEELSIEKCPELAALPSATSQGVSFDHSGVTAWSTFPNLKKLQLCYLDSFKSLGMTEDQRFPDLETLFVEKCPKLTTLPRVIEAPKLRVLEIYGSQLTAIIVPTVINSLSELVLSVEDTETTLPTVHGAFELVDANNKYPLTDLELSGCNFLFPSSPLALWTCFVQLQRLTMKINHALVYWPEKEFQSLVSLRHLTIWNCSGLIGYAKAAPGQPISERTQVLPRLKSLDIQDCGSLVEVFNVPASLETMDLRRCPKLKSIFGEQQDEPTFNQGPSAAPKLSSSAQDHLLLPCLEYLRIWRCESLSEVLNLPPSLREILIRECGKLQLLSGQLDGLRTLDIWGCPELRSLESCLGEFSTLERLSLKDCKSLASLPDGPQAYSSLRHLQITSCPGIQSLPSSLKKRPDNLIRKYLDARYEDNDQEG</sequence>
<keyword evidence="2" id="KW-0433">Leucine-rich repeat</keyword>
<dbReference type="EMBL" id="AGNK02002149">
    <property type="status" value="NOT_ANNOTATED_CDS"/>
    <property type="molecule type" value="Genomic_DNA"/>
</dbReference>
<dbReference type="GO" id="GO:0002758">
    <property type="term" value="P:innate immune response-activating signaling pathway"/>
    <property type="evidence" value="ECO:0007669"/>
    <property type="project" value="UniProtKB-ARBA"/>
</dbReference>
<dbReference type="Gene3D" id="3.40.50.300">
    <property type="entry name" value="P-loop containing nucleotide triphosphate hydrolases"/>
    <property type="match status" value="1"/>
</dbReference>
<evidence type="ECO:0000259" key="10">
    <source>
        <dbReference type="Pfam" id="PF25019"/>
    </source>
</evidence>
<dbReference type="InterPro" id="IPR041118">
    <property type="entry name" value="Rx_N"/>
</dbReference>
<dbReference type="GO" id="GO:0042742">
    <property type="term" value="P:defense response to bacterium"/>
    <property type="evidence" value="ECO:0007669"/>
    <property type="project" value="UniProtKB-ARBA"/>
</dbReference>
<keyword evidence="3" id="KW-0677">Repeat</keyword>
<keyword evidence="6" id="KW-0067">ATP-binding</keyword>
<dbReference type="InterPro" id="IPR032675">
    <property type="entry name" value="LRR_dom_sf"/>
</dbReference>
<dbReference type="EMBL" id="CM003530">
    <property type="protein sequence ID" value="RCV19617.1"/>
    <property type="molecule type" value="Genomic_DNA"/>
</dbReference>
<evidence type="ECO:0000313" key="12">
    <source>
        <dbReference type="EnsemblPlants" id="KQL17364"/>
    </source>
</evidence>
<evidence type="ECO:0000259" key="8">
    <source>
        <dbReference type="Pfam" id="PF18052"/>
    </source>
</evidence>
<feature type="domain" description="NB-ARC" evidence="7">
    <location>
        <begin position="180"/>
        <end position="344"/>
    </location>
</feature>
<dbReference type="Gramene" id="KQL17364">
    <property type="protein sequence ID" value="KQL17364"/>
    <property type="gene ID" value="SETIT_020975mg"/>
</dbReference>
<keyword evidence="4" id="KW-0547">Nucleotide-binding</keyword>
<dbReference type="EnsemblPlants" id="KQL17364">
    <property type="protein sequence ID" value="KQL17364"/>
    <property type="gene ID" value="SETIT_020975mg"/>
</dbReference>
<dbReference type="Pfam" id="PF18052">
    <property type="entry name" value="Rx_N"/>
    <property type="match status" value="1"/>
</dbReference>
<keyword evidence="5" id="KW-0611">Plant defense</keyword>
<dbReference type="GeneID" id="101765127"/>
<gene>
    <name evidence="12" type="primary">LOC101765127</name>
    <name evidence="11" type="ORF">SETIT_3G400300v2</name>
</gene>
<dbReference type="RefSeq" id="XP_004963270.1">
    <property type="nucleotide sequence ID" value="XM_004963213.3"/>
</dbReference>
<accession>K3Z357</accession>
<evidence type="ECO:0000259" key="9">
    <source>
        <dbReference type="Pfam" id="PF23559"/>
    </source>
</evidence>
<dbReference type="Gene3D" id="1.20.5.4130">
    <property type="match status" value="1"/>
</dbReference>
<comment type="similarity">
    <text evidence="1">Belongs to the disease resistance NB-LRR family.</text>
</comment>
<dbReference type="InterPro" id="IPR056789">
    <property type="entry name" value="LRR_R13L1-DRL21"/>
</dbReference>
<evidence type="ECO:0000256" key="3">
    <source>
        <dbReference type="ARBA" id="ARBA00022737"/>
    </source>
</evidence>
<organism evidence="11">
    <name type="scientific">Setaria italica</name>
    <name type="common">Foxtail millet</name>
    <name type="synonym">Panicum italicum</name>
    <dbReference type="NCBI Taxonomy" id="4555"/>
    <lineage>
        <taxon>Eukaryota</taxon>
        <taxon>Viridiplantae</taxon>
        <taxon>Streptophyta</taxon>
        <taxon>Embryophyta</taxon>
        <taxon>Tracheophyta</taxon>
        <taxon>Spermatophyta</taxon>
        <taxon>Magnoliopsida</taxon>
        <taxon>Liliopsida</taxon>
        <taxon>Poales</taxon>
        <taxon>Poaceae</taxon>
        <taxon>PACMAD clade</taxon>
        <taxon>Panicoideae</taxon>
        <taxon>Panicodae</taxon>
        <taxon>Paniceae</taxon>
        <taxon>Cenchrinae</taxon>
        <taxon>Setaria</taxon>
    </lineage>
</organism>
<dbReference type="Gene3D" id="1.10.10.10">
    <property type="entry name" value="Winged helix-like DNA-binding domain superfamily/Winged helix DNA-binding domain"/>
    <property type="match status" value="1"/>
</dbReference>
<dbReference type="Proteomes" id="UP000004995">
    <property type="component" value="Unassembled WGS sequence"/>
</dbReference>
<dbReference type="InterPro" id="IPR002182">
    <property type="entry name" value="NB-ARC"/>
</dbReference>
<evidence type="ECO:0000256" key="6">
    <source>
        <dbReference type="ARBA" id="ARBA00022840"/>
    </source>
</evidence>
<dbReference type="GO" id="GO:0043531">
    <property type="term" value="F:ADP binding"/>
    <property type="evidence" value="ECO:0007669"/>
    <property type="project" value="InterPro"/>
</dbReference>
<evidence type="ECO:0000259" key="7">
    <source>
        <dbReference type="Pfam" id="PF00931"/>
    </source>
</evidence>
<dbReference type="PANTHER" id="PTHR36766:SF55">
    <property type="entry name" value="OS11G0492900 PROTEIN"/>
    <property type="match status" value="1"/>
</dbReference>
<dbReference type="InterPro" id="IPR042197">
    <property type="entry name" value="Apaf_helical"/>
</dbReference>
<proteinExistence type="inferred from homology"/>
<dbReference type="eggNOG" id="KOG4658">
    <property type="taxonomic scope" value="Eukaryota"/>
</dbReference>
<dbReference type="OMA" id="AFERCCE"/>
<dbReference type="OrthoDB" id="653625at2759"/>
<dbReference type="Gene3D" id="1.10.8.430">
    <property type="entry name" value="Helical domain of apoptotic protease-activating factors"/>
    <property type="match status" value="1"/>
</dbReference>
<evidence type="ECO:0000256" key="1">
    <source>
        <dbReference type="ARBA" id="ARBA00008894"/>
    </source>
</evidence>
<keyword evidence="13" id="KW-1185">Reference proteome</keyword>
<dbReference type="PANTHER" id="PTHR36766">
    <property type="entry name" value="PLANT BROAD-SPECTRUM MILDEW RESISTANCE PROTEIN RPW8"/>
    <property type="match status" value="1"/>
</dbReference>
<dbReference type="Pfam" id="PF23559">
    <property type="entry name" value="WHD_DRP"/>
    <property type="match status" value="1"/>
</dbReference>
<protein>
    <submittedName>
        <fullName evidence="11 12">Uncharacterized protein</fullName>
    </submittedName>
</protein>
<dbReference type="InterPro" id="IPR036388">
    <property type="entry name" value="WH-like_DNA-bd_sf"/>
</dbReference>
<dbReference type="SUPFAM" id="SSF52058">
    <property type="entry name" value="L domain-like"/>
    <property type="match status" value="2"/>
</dbReference>
<dbReference type="FunFam" id="1.10.10.10:FF:000322">
    <property type="entry name" value="Probable disease resistance protein At1g63360"/>
    <property type="match status" value="1"/>
</dbReference>
<dbReference type="PRINTS" id="PR00364">
    <property type="entry name" value="DISEASERSIST"/>
</dbReference>
<feature type="domain" description="Disease resistance protein winged helix" evidence="9">
    <location>
        <begin position="427"/>
        <end position="507"/>
    </location>
</feature>
<dbReference type="KEGG" id="sita:101765127"/>
<dbReference type="InterPro" id="IPR058922">
    <property type="entry name" value="WHD_DRP"/>
</dbReference>
<feature type="domain" description="Disease resistance N-terminal" evidence="8">
    <location>
        <begin position="14"/>
        <end position="98"/>
    </location>
</feature>
<dbReference type="GO" id="GO:0005524">
    <property type="term" value="F:ATP binding"/>
    <property type="evidence" value="ECO:0007669"/>
    <property type="project" value="UniProtKB-KW"/>
</dbReference>
<feature type="domain" description="R13L1/DRL21-like LRR repeat region" evidence="10">
    <location>
        <begin position="690"/>
        <end position="811"/>
    </location>
</feature>
<dbReference type="Pfam" id="PF00931">
    <property type="entry name" value="NB-ARC"/>
    <property type="match status" value="1"/>
</dbReference>
<evidence type="ECO:0000256" key="2">
    <source>
        <dbReference type="ARBA" id="ARBA00022614"/>
    </source>
</evidence>
<dbReference type="Gene3D" id="3.80.10.10">
    <property type="entry name" value="Ribonuclease Inhibitor"/>
    <property type="match status" value="3"/>
</dbReference>
<dbReference type="Pfam" id="PF25019">
    <property type="entry name" value="LRR_R13L1-DRL21"/>
    <property type="match status" value="1"/>
</dbReference>
<dbReference type="GO" id="GO:0009626">
    <property type="term" value="P:plant-type hypersensitive response"/>
    <property type="evidence" value="ECO:0007669"/>
    <property type="project" value="UniProtKB-ARBA"/>
</dbReference>
<dbReference type="InterPro" id="IPR027417">
    <property type="entry name" value="P-loop_NTPase"/>
</dbReference>
<reference evidence="11" key="2">
    <citation type="submission" date="2015-07" db="EMBL/GenBank/DDBJ databases">
        <authorList>
            <person name="Noorani M."/>
        </authorList>
    </citation>
    <scope>NUCLEOTIDE SEQUENCE</scope>
    <source>
        <strain evidence="11">Yugu1</strain>
    </source>
</reference>
<evidence type="ECO:0000313" key="11">
    <source>
        <dbReference type="EMBL" id="RCV19617.1"/>
    </source>
</evidence>
<evidence type="ECO:0000256" key="5">
    <source>
        <dbReference type="ARBA" id="ARBA00022821"/>
    </source>
</evidence>
<dbReference type="HOGENOM" id="CLU_000837_8_8_1"/>
<reference evidence="11 13" key="1">
    <citation type="journal article" date="2012" name="Nat. Biotechnol.">
        <title>Reference genome sequence of the model plant Setaria.</title>
        <authorList>
            <person name="Bennetzen J.L."/>
            <person name="Schmutz J."/>
            <person name="Wang H."/>
            <person name="Percifield R."/>
            <person name="Hawkins J."/>
            <person name="Pontaroli A.C."/>
            <person name="Estep M."/>
            <person name="Feng L."/>
            <person name="Vaughn J.N."/>
            <person name="Grimwood J."/>
            <person name="Jenkins J."/>
            <person name="Barry K."/>
            <person name="Lindquist E."/>
            <person name="Hellsten U."/>
            <person name="Deshpande S."/>
            <person name="Wang X."/>
            <person name="Wu X."/>
            <person name="Mitros T."/>
            <person name="Triplett J."/>
            <person name="Yang X."/>
            <person name="Ye C.Y."/>
            <person name="Mauro-Herrera M."/>
            <person name="Wang L."/>
            <person name="Li P."/>
            <person name="Sharma M."/>
            <person name="Sharma R."/>
            <person name="Ronald P.C."/>
            <person name="Panaud O."/>
            <person name="Kellogg E.A."/>
            <person name="Brutnell T.P."/>
            <person name="Doust A.N."/>
            <person name="Tuskan G.A."/>
            <person name="Rokhsar D."/>
            <person name="Devos K.M."/>
        </authorList>
    </citation>
    <scope>NUCLEOTIDE SEQUENCE [LARGE SCALE GENOMIC DNA]</scope>
    <source>
        <strain evidence="13">cv. Yugu1</strain>
        <strain evidence="11">Yugu1</strain>
    </source>
</reference>